<keyword evidence="13" id="KW-1278">Translocase</keyword>
<dbReference type="PANTHER" id="PTHR43520">
    <property type="entry name" value="ATP7, ISOFORM B"/>
    <property type="match status" value="1"/>
</dbReference>
<dbReference type="InterPro" id="IPR023299">
    <property type="entry name" value="ATPase_P-typ_cyto_dom_N"/>
</dbReference>
<evidence type="ECO:0000256" key="7">
    <source>
        <dbReference type="ARBA" id="ARBA00022692"/>
    </source>
</evidence>
<dbReference type="SUPFAM" id="SSF56784">
    <property type="entry name" value="HAD-like"/>
    <property type="match status" value="1"/>
</dbReference>
<dbReference type="SFLD" id="SFLDF00027">
    <property type="entry name" value="p-type_atpase"/>
    <property type="match status" value="1"/>
</dbReference>
<evidence type="ECO:0000256" key="10">
    <source>
        <dbReference type="ARBA" id="ARBA00022796"/>
    </source>
</evidence>
<dbReference type="OrthoDB" id="7059309at2"/>
<dbReference type="PROSITE" id="PS01229">
    <property type="entry name" value="COF_2"/>
    <property type="match status" value="1"/>
</dbReference>
<dbReference type="InterPro" id="IPR023214">
    <property type="entry name" value="HAD_sf"/>
</dbReference>
<dbReference type="FunFam" id="2.70.150.10:FF:000002">
    <property type="entry name" value="Copper-transporting ATPase 1, putative"/>
    <property type="match status" value="1"/>
</dbReference>
<dbReference type="InterPro" id="IPR023298">
    <property type="entry name" value="ATPase_P-typ_TM_dom_sf"/>
</dbReference>
<dbReference type="PRINTS" id="PR00943">
    <property type="entry name" value="CUATPASE"/>
</dbReference>
<keyword evidence="17 21" id="KW-0472">Membrane</keyword>
<organism evidence="23 24">
    <name type="scientific">Allokutzneria albata</name>
    <name type="common">Kibdelosporangium albatum</name>
    <dbReference type="NCBI Taxonomy" id="211114"/>
    <lineage>
        <taxon>Bacteria</taxon>
        <taxon>Bacillati</taxon>
        <taxon>Actinomycetota</taxon>
        <taxon>Actinomycetes</taxon>
        <taxon>Pseudonocardiales</taxon>
        <taxon>Pseudonocardiaceae</taxon>
        <taxon>Allokutzneria</taxon>
    </lineage>
</organism>
<gene>
    <name evidence="23" type="ORF">SAMN04489726_2932</name>
</gene>
<feature type="domain" description="HMA" evidence="22">
    <location>
        <begin position="7"/>
        <end position="71"/>
    </location>
</feature>
<dbReference type="NCBIfam" id="TIGR01525">
    <property type="entry name" value="ATPase-IB_hvy"/>
    <property type="match status" value="1"/>
</dbReference>
<dbReference type="Gene3D" id="3.40.50.1000">
    <property type="entry name" value="HAD superfamily/HAD-like"/>
    <property type="match status" value="1"/>
</dbReference>
<dbReference type="CDD" id="cd00371">
    <property type="entry name" value="HMA"/>
    <property type="match status" value="1"/>
</dbReference>
<dbReference type="GO" id="GO:0005524">
    <property type="term" value="F:ATP binding"/>
    <property type="evidence" value="ECO:0007669"/>
    <property type="project" value="UniProtKB-UniRule"/>
</dbReference>
<dbReference type="GO" id="GO:0005886">
    <property type="term" value="C:plasma membrane"/>
    <property type="evidence" value="ECO:0007669"/>
    <property type="project" value="UniProtKB-SubCell"/>
</dbReference>
<evidence type="ECO:0000256" key="1">
    <source>
        <dbReference type="ARBA" id="ARBA00004651"/>
    </source>
</evidence>
<evidence type="ECO:0000313" key="24">
    <source>
        <dbReference type="Proteomes" id="UP000183376"/>
    </source>
</evidence>
<keyword evidence="10" id="KW-0187">Copper transport</keyword>
<dbReference type="SUPFAM" id="SSF81653">
    <property type="entry name" value="Calcium ATPase, transduction domain A"/>
    <property type="match status" value="1"/>
</dbReference>
<keyword evidence="12" id="KW-0460">Magnesium</keyword>
<dbReference type="GO" id="GO:0016887">
    <property type="term" value="F:ATP hydrolysis activity"/>
    <property type="evidence" value="ECO:0007669"/>
    <property type="project" value="InterPro"/>
</dbReference>
<evidence type="ECO:0000256" key="13">
    <source>
        <dbReference type="ARBA" id="ARBA00022967"/>
    </source>
</evidence>
<evidence type="ECO:0000256" key="12">
    <source>
        <dbReference type="ARBA" id="ARBA00022842"/>
    </source>
</evidence>
<keyword evidence="9 21" id="KW-0547">Nucleotide-binding</keyword>
<dbReference type="InterPro" id="IPR027256">
    <property type="entry name" value="P-typ_ATPase_IB"/>
</dbReference>
<evidence type="ECO:0000256" key="6">
    <source>
        <dbReference type="ARBA" id="ARBA00022553"/>
    </source>
</evidence>
<evidence type="ECO:0000259" key="22">
    <source>
        <dbReference type="PROSITE" id="PS50846"/>
    </source>
</evidence>
<dbReference type="CDD" id="cd02094">
    <property type="entry name" value="P-type_ATPase_Cu-like"/>
    <property type="match status" value="1"/>
</dbReference>
<dbReference type="FunFam" id="3.30.70.100:FF:000005">
    <property type="entry name" value="Copper-exporting P-type ATPase A"/>
    <property type="match status" value="1"/>
</dbReference>
<feature type="transmembrane region" description="Helical" evidence="21">
    <location>
        <begin position="155"/>
        <end position="173"/>
    </location>
</feature>
<evidence type="ECO:0000256" key="4">
    <source>
        <dbReference type="ARBA" id="ARBA00022448"/>
    </source>
</evidence>
<dbReference type="EC" id="7.2.2.8" evidence="3"/>
<sequence>MSHSTATELELVIGGMTCAACANRVQRKLNKLDGVTATVNYATEKAAVTAPAGTDPQTLIATVEQAGYTARMVTQEPEPQDPVRALRHRLFVALVLSVPLCDLSLAFWLLPGLRFPGWQWVSLALATPVVLWSAWPFHRAAFKNARHGAASMDTLVSMGVLAAYGWSVYSLLFTTGSELHTGFEITTEAGGSVYLEVAAGVTAFLLAGRYFEARAKRSAGNALRALSTLGVKDVTVLRDGSQVVVPIAELQVEDLFVVKPGERVAADGVVHEGRCAVDNSMVTGESVPVPVAPGDAVIGGTVAVGGRLIVRATKVGADTQLAHMARLVEQAQNDKADVQRLADRVAGGFVPVVLVLSALTFAAWLFFGQPTEAAFTAALAVLIIACPCALGLATPTALLVATGRAAQLGILIKGASALESTRAVDTVVLDKTGTVTSGRMTLAAVHPREGVDRAELLATAGAVEDASEHAIALAIVTAARQELASLRQVEDFVALPGLGARGVVDGREVVIGRTGLLTTPLPEELETLRRQWESHGKTVVAVEWDGTVAGLLAVADTVKPTAAAAVTELRALGLRPVLLTGDNEATARAVAREVGIDEVVAEVLPQGKVDLVQQLRQEGRVVAMVGDGVNDAPALATADLGLAMGSGTAVAINAADLILVREDLLAVPDAIRLARRTLGTIRGNLVWAFGYNVAALPLAALGLLNPLIAGAAMALSSAFVVSNSMRLRKFASANPTIGRPEDDRITGEFAE</sequence>
<evidence type="ECO:0000256" key="19">
    <source>
        <dbReference type="ARBA" id="ARBA00049360"/>
    </source>
</evidence>
<dbReference type="InterPro" id="IPR059000">
    <property type="entry name" value="ATPase_P-type_domA"/>
</dbReference>
<evidence type="ECO:0000313" key="23">
    <source>
        <dbReference type="EMBL" id="SDM69109.1"/>
    </source>
</evidence>
<keyword evidence="14 21" id="KW-1133">Transmembrane helix</keyword>
<evidence type="ECO:0000256" key="21">
    <source>
        <dbReference type="RuleBase" id="RU362081"/>
    </source>
</evidence>
<keyword evidence="16" id="KW-0406">Ion transport</keyword>
<dbReference type="NCBIfam" id="TIGR01494">
    <property type="entry name" value="ATPase_P-type"/>
    <property type="match status" value="1"/>
</dbReference>
<dbReference type="InterPro" id="IPR017969">
    <property type="entry name" value="Heavy-metal-associated_CS"/>
</dbReference>
<dbReference type="STRING" id="211114.SAMN04489726_2932"/>
<evidence type="ECO:0000256" key="11">
    <source>
        <dbReference type="ARBA" id="ARBA00022840"/>
    </source>
</evidence>
<evidence type="ECO:0000256" key="20">
    <source>
        <dbReference type="ARBA" id="ARBA00074171"/>
    </source>
</evidence>
<dbReference type="InterPro" id="IPR044492">
    <property type="entry name" value="P_typ_ATPase_HD_dom"/>
</dbReference>
<dbReference type="SFLD" id="SFLDS00003">
    <property type="entry name" value="Haloacid_Dehalogenase"/>
    <property type="match status" value="1"/>
</dbReference>
<dbReference type="Proteomes" id="UP000183376">
    <property type="component" value="Chromosome I"/>
</dbReference>
<feature type="transmembrane region" description="Helical" evidence="21">
    <location>
        <begin position="707"/>
        <end position="725"/>
    </location>
</feature>
<keyword evidence="15" id="KW-0186">Copper</keyword>
<accession>A0A1G9VAB1</accession>
<evidence type="ECO:0000256" key="2">
    <source>
        <dbReference type="ARBA" id="ARBA00006024"/>
    </source>
</evidence>
<feature type="transmembrane region" description="Helical" evidence="21">
    <location>
        <begin position="681"/>
        <end position="701"/>
    </location>
</feature>
<keyword evidence="24" id="KW-1185">Reference proteome</keyword>
<dbReference type="AlphaFoldDB" id="A0A1G9VAB1"/>
<dbReference type="GO" id="GO:0043682">
    <property type="term" value="F:P-type divalent copper transporter activity"/>
    <property type="evidence" value="ECO:0007669"/>
    <property type="project" value="TreeGrafter"/>
</dbReference>
<evidence type="ECO:0000256" key="16">
    <source>
        <dbReference type="ARBA" id="ARBA00023065"/>
    </source>
</evidence>
<dbReference type="Pfam" id="PF00122">
    <property type="entry name" value="E1-E2_ATPase"/>
    <property type="match status" value="1"/>
</dbReference>
<dbReference type="PRINTS" id="PR00119">
    <property type="entry name" value="CATATPASE"/>
</dbReference>
<proteinExistence type="inferred from homology"/>
<evidence type="ECO:0000256" key="14">
    <source>
        <dbReference type="ARBA" id="ARBA00022989"/>
    </source>
</evidence>
<dbReference type="FunFam" id="3.40.50.1000:FF:000144">
    <property type="entry name" value="copper-transporting ATPase 1 isoform X2"/>
    <property type="match status" value="1"/>
</dbReference>
<comment type="catalytic activity">
    <reaction evidence="18">
        <text>Cu(+)(in) + ATP + H2O = Cu(+)(out) + ADP + phosphate + H(+)</text>
        <dbReference type="Rhea" id="RHEA:25792"/>
        <dbReference type="ChEBI" id="CHEBI:15377"/>
        <dbReference type="ChEBI" id="CHEBI:15378"/>
        <dbReference type="ChEBI" id="CHEBI:30616"/>
        <dbReference type="ChEBI" id="CHEBI:43474"/>
        <dbReference type="ChEBI" id="CHEBI:49552"/>
        <dbReference type="ChEBI" id="CHEBI:456216"/>
        <dbReference type="EC" id="7.2.2.8"/>
    </reaction>
</comment>
<dbReference type="SUPFAM" id="SSF81665">
    <property type="entry name" value="Calcium ATPase, transmembrane domain M"/>
    <property type="match status" value="1"/>
</dbReference>
<dbReference type="InterPro" id="IPR008250">
    <property type="entry name" value="ATPase_P-typ_transduc_dom_A_sf"/>
</dbReference>
<keyword evidence="6" id="KW-0597">Phosphoprotein</keyword>
<dbReference type="InterPro" id="IPR001757">
    <property type="entry name" value="P_typ_ATPase"/>
</dbReference>
<dbReference type="Gene3D" id="2.70.150.10">
    <property type="entry name" value="Calcium-transporting ATPase, cytoplasmic transduction domain A"/>
    <property type="match status" value="1"/>
</dbReference>
<evidence type="ECO:0000256" key="9">
    <source>
        <dbReference type="ARBA" id="ARBA00022741"/>
    </source>
</evidence>
<name>A0A1G9VAB1_ALLAB</name>
<protein>
    <recommendedName>
        <fullName evidence="20">Cation-transporting P-type ATPase B</fullName>
        <ecNumber evidence="3">7.2.2.8</ecNumber>
    </recommendedName>
</protein>
<comment type="subcellular location">
    <subcellularLocation>
        <location evidence="1">Cell membrane</location>
        <topology evidence="1">Multi-pass membrane protein</topology>
    </subcellularLocation>
</comment>
<dbReference type="InterPro" id="IPR018303">
    <property type="entry name" value="ATPase_P-typ_P_site"/>
</dbReference>
<evidence type="ECO:0000256" key="5">
    <source>
        <dbReference type="ARBA" id="ARBA00022475"/>
    </source>
</evidence>
<dbReference type="GO" id="GO:0005507">
    <property type="term" value="F:copper ion binding"/>
    <property type="evidence" value="ECO:0007669"/>
    <property type="project" value="TreeGrafter"/>
</dbReference>
<comment type="similarity">
    <text evidence="2 21">Belongs to the cation transport ATPase (P-type) (TC 3.A.3) family. Type IB subfamily.</text>
</comment>
<keyword evidence="7 21" id="KW-0812">Transmembrane</keyword>
<dbReference type="EMBL" id="LT629701">
    <property type="protein sequence ID" value="SDM69109.1"/>
    <property type="molecule type" value="Genomic_DNA"/>
</dbReference>
<dbReference type="InterPro" id="IPR036163">
    <property type="entry name" value="HMA_dom_sf"/>
</dbReference>
<dbReference type="eggNOG" id="COG2217">
    <property type="taxonomic scope" value="Bacteria"/>
</dbReference>
<dbReference type="GO" id="GO:0140581">
    <property type="term" value="F:P-type monovalent copper transporter activity"/>
    <property type="evidence" value="ECO:0007669"/>
    <property type="project" value="UniProtKB-EC"/>
</dbReference>
<keyword evidence="5 21" id="KW-1003">Cell membrane</keyword>
<feature type="transmembrane region" description="Helical" evidence="21">
    <location>
        <begin position="193"/>
        <end position="211"/>
    </location>
</feature>
<keyword evidence="4" id="KW-0813">Transport</keyword>
<dbReference type="NCBIfam" id="TIGR01511">
    <property type="entry name" value="ATPase-IB1_Cu"/>
    <property type="match status" value="1"/>
</dbReference>
<keyword evidence="8 21" id="KW-0479">Metal-binding</keyword>
<evidence type="ECO:0000256" key="17">
    <source>
        <dbReference type="ARBA" id="ARBA00023136"/>
    </source>
</evidence>
<reference evidence="23 24" key="1">
    <citation type="submission" date="2016-10" db="EMBL/GenBank/DDBJ databases">
        <authorList>
            <person name="de Groot N.N."/>
        </authorList>
    </citation>
    <scope>NUCLEOTIDE SEQUENCE [LARGE SCALE GENOMIC DNA]</scope>
    <source>
        <strain evidence="23 24">DSM 44149</strain>
    </source>
</reference>
<feature type="transmembrane region" description="Helical" evidence="21">
    <location>
        <begin position="373"/>
        <end position="401"/>
    </location>
</feature>
<keyword evidence="11 21" id="KW-0067">ATP-binding</keyword>
<feature type="transmembrane region" description="Helical" evidence="21">
    <location>
        <begin position="90"/>
        <end position="111"/>
    </location>
</feature>
<dbReference type="InterPro" id="IPR036412">
    <property type="entry name" value="HAD-like_sf"/>
</dbReference>
<dbReference type="Gene3D" id="3.30.70.100">
    <property type="match status" value="1"/>
</dbReference>
<dbReference type="GO" id="GO:0055070">
    <property type="term" value="P:copper ion homeostasis"/>
    <property type="evidence" value="ECO:0007669"/>
    <property type="project" value="TreeGrafter"/>
</dbReference>
<dbReference type="PROSITE" id="PS50846">
    <property type="entry name" value="HMA_2"/>
    <property type="match status" value="1"/>
</dbReference>
<dbReference type="Pfam" id="PF00702">
    <property type="entry name" value="Hydrolase"/>
    <property type="match status" value="1"/>
</dbReference>
<dbReference type="InterPro" id="IPR006121">
    <property type="entry name" value="HMA_dom"/>
</dbReference>
<dbReference type="SFLD" id="SFLDG00002">
    <property type="entry name" value="C1.7:_P-type_atpase_like"/>
    <property type="match status" value="1"/>
</dbReference>
<dbReference type="PROSITE" id="PS01047">
    <property type="entry name" value="HMA_1"/>
    <property type="match status" value="1"/>
</dbReference>
<evidence type="ECO:0000256" key="8">
    <source>
        <dbReference type="ARBA" id="ARBA00022723"/>
    </source>
</evidence>
<dbReference type="PROSITE" id="PS00154">
    <property type="entry name" value="ATPASE_E1_E2"/>
    <property type="match status" value="1"/>
</dbReference>
<dbReference type="RefSeq" id="WP_030429584.1">
    <property type="nucleotide sequence ID" value="NZ_JOEF01000007.1"/>
</dbReference>
<dbReference type="PANTHER" id="PTHR43520:SF8">
    <property type="entry name" value="P-TYPE CU(+) TRANSPORTER"/>
    <property type="match status" value="1"/>
</dbReference>
<feature type="transmembrane region" description="Helical" evidence="21">
    <location>
        <begin position="117"/>
        <end position="135"/>
    </location>
</feature>
<feature type="transmembrane region" description="Helical" evidence="21">
    <location>
        <begin position="345"/>
        <end position="367"/>
    </location>
</feature>
<comment type="catalytic activity">
    <reaction evidence="19">
        <text>ATP + H2O = ADP + phosphate + H(+)</text>
        <dbReference type="Rhea" id="RHEA:13065"/>
        <dbReference type="ChEBI" id="CHEBI:15377"/>
        <dbReference type="ChEBI" id="CHEBI:15378"/>
        <dbReference type="ChEBI" id="CHEBI:30616"/>
        <dbReference type="ChEBI" id="CHEBI:43474"/>
        <dbReference type="ChEBI" id="CHEBI:456216"/>
    </reaction>
</comment>
<dbReference type="SUPFAM" id="SSF55008">
    <property type="entry name" value="HMA, heavy metal-associated domain"/>
    <property type="match status" value="1"/>
</dbReference>
<dbReference type="Pfam" id="PF00403">
    <property type="entry name" value="HMA"/>
    <property type="match status" value="1"/>
</dbReference>
<evidence type="ECO:0000256" key="15">
    <source>
        <dbReference type="ARBA" id="ARBA00023008"/>
    </source>
</evidence>
<evidence type="ECO:0000256" key="18">
    <source>
        <dbReference type="ARBA" id="ARBA00049289"/>
    </source>
</evidence>
<evidence type="ECO:0000256" key="3">
    <source>
        <dbReference type="ARBA" id="ARBA00012517"/>
    </source>
</evidence>
<dbReference type="Gene3D" id="3.40.1110.10">
    <property type="entry name" value="Calcium-transporting ATPase, cytoplasmic domain N"/>
    <property type="match status" value="1"/>
</dbReference>